<proteinExistence type="predicted"/>
<organism evidence="2">
    <name type="scientific">Pundamilia nyererei</name>
    <dbReference type="NCBI Taxonomy" id="303518"/>
    <lineage>
        <taxon>Eukaryota</taxon>
        <taxon>Metazoa</taxon>
        <taxon>Chordata</taxon>
        <taxon>Craniata</taxon>
        <taxon>Vertebrata</taxon>
        <taxon>Euteleostomi</taxon>
        <taxon>Actinopterygii</taxon>
        <taxon>Neopterygii</taxon>
        <taxon>Teleostei</taxon>
        <taxon>Neoteleostei</taxon>
        <taxon>Acanthomorphata</taxon>
        <taxon>Ovalentaria</taxon>
        <taxon>Cichlomorphae</taxon>
        <taxon>Cichliformes</taxon>
        <taxon>Cichlidae</taxon>
        <taxon>African cichlids</taxon>
        <taxon>Pseudocrenilabrinae</taxon>
        <taxon>Haplochromini</taxon>
        <taxon>Pundamilia</taxon>
    </lineage>
</organism>
<evidence type="ECO:0000313" key="2">
    <source>
        <dbReference type="Ensembl" id="ENSPNYP00000030836.1"/>
    </source>
</evidence>
<reference evidence="2" key="1">
    <citation type="submission" date="2023-09" db="UniProtKB">
        <authorList>
            <consortium name="Ensembl"/>
        </authorList>
    </citation>
    <scope>IDENTIFICATION</scope>
</reference>
<name>A0A3B4HB58_9CICH</name>
<dbReference type="AlphaFoldDB" id="A0A3B4HB58"/>
<dbReference type="GeneTree" id="ENSGT00940000155470"/>
<feature type="region of interest" description="Disordered" evidence="1">
    <location>
        <begin position="1"/>
        <end position="24"/>
    </location>
</feature>
<dbReference type="STRING" id="303518.ENSPNYP00000030836"/>
<accession>A0A3B4HB58</accession>
<dbReference type="Ensembl" id="ENSPNYT00000031585.1">
    <property type="protein sequence ID" value="ENSPNYP00000030836.1"/>
    <property type="gene ID" value="ENSPNYG00000023244.1"/>
</dbReference>
<sequence>EAALTPGTRADCGTDGQVRPAQVSPDTGQQLLSARVRARGQPICFAMIVRTWYVPKRQAGALTCVLLLRWCHPVDSAGFFSFMTFNWLTPLSMRARRKKQLLLDDVWPVSQRESCHDNSMRLWALWKEEQRSKGTSASLCSVVWAFCRTRLLLSILCLAVTQVAGFSGPVRTSEPESRLPYCHQTAVSLTFCEPACAHLTTPVFF</sequence>
<evidence type="ECO:0000256" key="1">
    <source>
        <dbReference type="SAM" id="MobiDB-lite"/>
    </source>
</evidence>
<protein>
    <submittedName>
        <fullName evidence="2">Uncharacterized protein</fullName>
    </submittedName>
</protein>